<evidence type="ECO:0000313" key="1">
    <source>
        <dbReference type="EMBL" id="TXD94341.1"/>
    </source>
</evidence>
<dbReference type="Proteomes" id="UP000321367">
    <property type="component" value="Unassembled WGS sequence"/>
</dbReference>
<reference evidence="1 2" key="1">
    <citation type="submission" date="2019-08" db="EMBL/GenBank/DDBJ databases">
        <title>Genome sequence of Gillisia hiemivivida IC154 (type strain).</title>
        <authorList>
            <person name="Bowman J.P."/>
        </authorList>
    </citation>
    <scope>NUCLEOTIDE SEQUENCE [LARGE SCALE GENOMIC DNA]</scope>
    <source>
        <strain evidence="1 2">IC154</strain>
    </source>
</reference>
<dbReference type="InterPro" id="IPR011990">
    <property type="entry name" value="TPR-like_helical_dom_sf"/>
</dbReference>
<gene>
    <name evidence="1" type="ORF">ES724_06755</name>
</gene>
<dbReference type="AlphaFoldDB" id="A0A5C6ZUC0"/>
<evidence type="ECO:0000313" key="2">
    <source>
        <dbReference type="Proteomes" id="UP000321367"/>
    </source>
</evidence>
<dbReference type="SUPFAM" id="SSF48452">
    <property type="entry name" value="TPR-like"/>
    <property type="match status" value="1"/>
</dbReference>
<proteinExistence type="predicted"/>
<dbReference type="OrthoDB" id="1411613at2"/>
<keyword evidence="2" id="KW-1185">Reference proteome</keyword>
<comment type="caution">
    <text evidence="1">The sequence shown here is derived from an EMBL/GenBank/DDBJ whole genome shotgun (WGS) entry which is preliminary data.</text>
</comment>
<dbReference type="EMBL" id="VORY01000005">
    <property type="protein sequence ID" value="TXD94341.1"/>
    <property type="molecule type" value="Genomic_DNA"/>
</dbReference>
<protein>
    <recommendedName>
        <fullName evidence="3">Tetratricopeptide repeat protein</fullName>
    </recommendedName>
</protein>
<sequence length="305" mass="35189">MKIHLNLKWILGMLLISLSPLVLGQEKSEPNLSDKLHTEYKLNGIDKSLKMYEKLNIEKDYTGLSEPLNVLGYKLMLEDQDMDAAKKVFLAQIEEYSNEANPYDSYADLMLEMGNKDEAKENLQKSIDIAHKNDMDQEDEIYIASKTKLAKLENKHRIFDFMVGDYTVDILNFTEDKVTSTNKIRSSSSFDENGNILTVILYNQGKNPVAKRILVYDAVQERYDMAFISPVDPLGIRVSHIKVKDLGDNKVELMETFIDRKGKEHISRHEIEMDSEDNIEWVIFARESASDEWKKSTVKNYSKNT</sequence>
<name>A0A5C6ZUC0_9FLAO</name>
<organism evidence="1 2">
    <name type="scientific">Gillisia hiemivivida</name>
    <dbReference type="NCBI Taxonomy" id="291190"/>
    <lineage>
        <taxon>Bacteria</taxon>
        <taxon>Pseudomonadati</taxon>
        <taxon>Bacteroidota</taxon>
        <taxon>Flavobacteriia</taxon>
        <taxon>Flavobacteriales</taxon>
        <taxon>Flavobacteriaceae</taxon>
        <taxon>Gillisia</taxon>
    </lineage>
</organism>
<evidence type="ECO:0008006" key="3">
    <source>
        <dbReference type="Google" id="ProtNLM"/>
    </source>
</evidence>
<accession>A0A5C6ZUC0</accession>
<dbReference type="Gene3D" id="1.25.40.10">
    <property type="entry name" value="Tetratricopeptide repeat domain"/>
    <property type="match status" value="1"/>
</dbReference>
<dbReference type="RefSeq" id="WP_146931298.1">
    <property type="nucleotide sequence ID" value="NZ_CBCSHZ010000007.1"/>
</dbReference>